<evidence type="ECO:0000259" key="5">
    <source>
        <dbReference type="Pfam" id="PF02892"/>
    </source>
</evidence>
<feature type="region of interest" description="Disordered" evidence="4">
    <location>
        <begin position="259"/>
        <end position="299"/>
    </location>
</feature>
<dbReference type="Proteomes" id="UP000095287">
    <property type="component" value="Unplaced"/>
</dbReference>
<evidence type="ECO:0000256" key="3">
    <source>
        <dbReference type="ARBA" id="ARBA00022833"/>
    </source>
</evidence>
<evidence type="ECO:0000256" key="4">
    <source>
        <dbReference type="SAM" id="MobiDB-lite"/>
    </source>
</evidence>
<keyword evidence="1" id="KW-0479">Metal-binding</keyword>
<dbReference type="GO" id="GO:0008270">
    <property type="term" value="F:zinc ion binding"/>
    <property type="evidence" value="ECO:0007669"/>
    <property type="project" value="UniProtKB-KW"/>
</dbReference>
<protein>
    <submittedName>
        <fullName evidence="7">BED-type domain-containing protein</fullName>
    </submittedName>
</protein>
<evidence type="ECO:0000313" key="6">
    <source>
        <dbReference type="Proteomes" id="UP000095287"/>
    </source>
</evidence>
<dbReference type="InterPro" id="IPR003656">
    <property type="entry name" value="Znf_BED"/>
</dbReference>
<feature type="region of interest" description="Disordered" evidence="4">
    <location>
        <begin position="81"/>
        <end position="102"/>
    </location>
</feature>
<evidence type="ECO:0000256" key="2">
    <source>
        <dbReference type="ARBA" id="ARBA00022771"/>
    </source>
</evidence>
<sequence length="299" mass="33493">MNDIFKDFFDIDKGGQKATCLTCEEIVPMTAGTNRIREHLKNHHEDAFQAVLNSAPLARGHKRPPSEDPEAFLAALGAIPDSSQSNASESSDQQNLDDTQDDIADITVVSTSTPRKMKVVYTRYFNWTERQSASCLQCGRVVPTKNGNTSGLRSHLKYHHKKDYADLIASTPQAPQAKRPKSSAPWLEQNASLLEQNNVTLPVEGTSPHESEHEVAAINGSQQLSLQDQLLLEQIKLVKQRRRESQLRCERLERQLAAMRGDSGQGQNEAFLSSEDEMDSNEDEMDNGEKTIKEEEDWC</sequence>
<keyword evidence="2" id="KW-0863">Zinc-finger</keyword>
<dbReference type="Pfam" id="PF02892">
    <property type="entry name" value="zf-BED"/>
    <property type="match status" value="1"/>
</dbReference>
<evidence type="ECO:0000313" key="7">
    <source>
        <dbReference type="WBParaSite" id="L893_g33570.t1"/>
    </source>
</evidence>
<accession>A0A1I8A886</accession>
<dbReference type="SMART" id="SM00614">
    <property type="entry name" value="ZnF_BED"/>
    <property type="match status" value="2"/>
</dbReference>
<reference evidence="7" key="1">
    <citation type="submission" date="2016-11" db="UniProtKB">
        <authorList>
            <consortium name="WormBaseParasite"/>
        </authorList>
    </citation>
    <scope>IDENTIFICATION</scope>
</reference>
<dbReference type="WBParaSite" id="L893_g33570.t1">
    <property type="protein sequence ID" value="L893_g33570.t1"/>
    <property type="gene ID" value="L893_g33570"/>
</dbReference>
<dbReference type="GO" id="GO:0003677">
    <property type="term" value="F:DNA binding"/>
    <property type="evidence" value="ECO:0007669"/>
    <property type="project" value="InterPro"/>
</dbReference>
<dbReference type="InterPro" id="IPR036236">
    <property type="entry name" value="Znf_C2H2_sf"/>
</dbReference>
<name>A0A1I8A886_9BILA</name>
<keyword evidence="3" id="KW-0862">Zinc</keyword>
<feature type="domain" description="BED-type" evidence="5">
    <location>
        <begin position="123"/>
        <end position="161"/>
    </location>
</feature>
<dbReference type="AlphaFoldDB" id="A0A1I8A886"/>
<keyword evidence="6" id="KW-1185">Reference proteome</keyword>
<proteinExistence type="predicted"/>
<feature type="compositionally biased region" description="Low complexity" evidence="4">
    <location>
        <begin position="81"/>
        <end position="94"/>
    </location>
</feature>
<evidence type="ECO:0000256" key="1">
    <source>
        <dbReference type="ARBA" id="ARBA00022723"/>
    </source>
</evidence>
<dbReference type="SUPFAM" id="SSF57667">
    <property type="entry name" value="beta-beta-alpha zinc fingers"/>
    <property type="match status" value="1"/>
</dbReference>
<feature type="compositionally biased region" description="Acidic residues" evidence="4">
    <location>
        <begin position="274"/>
        <end position="286"/>
    </location>
</feature>
<organism evidence="6 7">
    <name type="scientific">Steinernema glaseri</name>
    <dbReference type="NCBI Taxonomy" id="37863"/>
    <lineage>
        <taxon>Eukaryota</taxon>
        <taxon>Metazoa</taxon>
        <taxon>Ecdysozoa</taxon>
        <taxon>Nematoda</taxon>
        <taxon>Chromadorea</taxon>
        <taxon>Rhabditida</taxon>
        <taxon>Tylenchina</taxon>
        <taxon>Panagrolaimomorpha</taxon>
        <taxon>Strongyloidoidea</taxon>
        <taxon>Steinernematidae</taxon>
        <taxon>Steinernema</taxon>
    </lineage>
</organism>